<name>A0A485NHB6_LYNPA</name>
<accession>A0A485NHB6</accession>
<evidence type="ECO:0000256" key="1">
    <source>
        <dbReference type="SAM" id="MobiDB-lite"/>
    </source>
</evidence>
<protein>
    <submittedName>
        <fullName evidence="2">Uncharacterized protein</fullName>
    </submittedName>
</protein>
<feature type="region of interest" description="Disordered" evidence="1">
    <location>
        <begin position="170"/>
        <end position="224"/>
    </location>
</feature>
<feature type="compositionally biased region" description="Basic and acidic residues" evidence="1">
    <location>
        <begin position="173"/>
        <end position="186"/>
    </location>
</feature>
<gene>
    <name evidence="2" type="ORF">LYPA_23C004076</name>
</gene>
<organism evidence="2 3">
    <name type="scientific">Lynx pardinus</name>
    <name type="common">Iberian lynx</name>
    <name type="synonym">Felis pardina</name>
    <dbReference type="NCBI Taxonomy" id="191816"/>
    <lineage>
        <taxon>Eukaryota</taxon>
        <taxon>Metazoa</taxon>
        <taxon>Chordata</taxon>
        <taxon>Craniata</taxon>
        <taxon>Vertebrata</taxon>
        <taxon>Euteleostomi</taxon>
        <taxon>Mammalia</taxon>
        <taxon>Eutheria</taxon>
        <taxon>Laurasiatheria</taxon>
        <taxon>Carnivora</taxon>
        <taxon>Feliformia</taxon>
        <taxon>Felidae</taxon>
        <taxon>Felinae</taxon>
        <taxon>Lynx</taxon>
    </lineage>
</organism>
<evidence type="ECO:0000313" key="2">
    <source>
        <dbReference type="EMBL" id="VFV33021.1"/>
    </source>
</evidence>
<reference evidence="2 3" key="1">
    <citation type="submission" date="2019-01" db="EMBL/GenBank/DDBJ databases">
        <authorList>
            <person name="Alioto T."/>
            <person name="Alioto T."/>
        </authorList>
    </citation>
    <scope>NUCLEOTIDE SEQUENCE [LARGE SCALE GENOMIC DNA]</scope>
</reference>
<feature type="compositionally biased region" description="Basic and acidic residues" evidence="1">
    <location>
        <begin position="214"/>
        <end position="224"/>
    </location>
</feature>
<dbReference type="EMBL" id="CAAGRJ010017710">
    <property type="protein sequence ID" value="VFV33021.1"/>
    <property type="molecule type" value="Genomic_DNA"/>
</dbReference>
<dbReference type="Proteomes" id="UP000386466">
    <property type="component" value="Unassembled WGS sequence"/>
</dbReference>
<proteinExistence type="predicted"/>
<evidence type="ECO:0000313" key="3">
    <source>
        <dbReference type="Proteomes" id="UP000386466"/>
    </source>
</evidence>
<sequence length="242" mass="25982">MRGPGSRAQASLCVGLEPRGRQDVSAGWASPRLRSPLCPAGWKLVAFRKDRAGTGRQQAGTEATSTVECAENARVDFHQRGALRTFRNGPSFLKPVGPQDTVDKNQPLEGPLGNFPLCVLRLGAQWWGLCGKGTEGCHPGEAPPETPLCRPSRTGLAASQGENRACLAAARARHSDQRTRFGREGETPAPSQAGEPRTGPKGRRGPSASLRVSARNEAEERKADETLFEAIIQIQGSRGCFY</sequence>
<keyword evidence="3" id="KW-1185">Reference proteome</keyword>
<dbReference type="AlphaFoldDB" id="A0A485NHB6"/>
<feature type="non-terminal residue" evidence="2">
    <location>
        <position position="242"/>
    </location>
</feature>